<dbReference type="GO" id="GO:0007218">
    <property type="term" value="P:neuropeptide signaling pathway"/>
    <property type="evidence" value="ECO:0007669"/>
    <property type="project" value="TreeGrafter"/>
</dbReference>
<feature type="transmembrane region" description="Helical" evidence="10">
    <location>
        <begin position="350"/>
        <end position="369"/>
    </location>
</feature>
<dbReference type="GO" id="GO:0043005">
    <property type="term" value="C:neuron projection"/>
    <property type="evidence" value="ECO:0007669"/>
    <property type="project" value="TreeGrafter"/>
</dbReference>
<feature type="transmembrane region" description="Helical" evidence="10">
    <location>
        <begin position="12"/>
        <end position="38"/>
    </location>
</feature>
<keyword evidence="2" id="KW-1003">Cell membrane</keyword>
<organism evidence="12 13">
    <name type="scientific">Petromyzon marinus</name>
    <name type="common">Sea lamprey</name>
    <dbReference type="NCBI Taxonomy" id="7757"/>
    <lineage>
        <taxon>Eukaryota</taxon>
        <taxon>Metazoa</taxon>
        <taxon>Chordata</taxon>
        <taxon>Craniata</taxon>
        <taxon>Vertebrata</taxon>
        <taxon>Cyclostomata</taxon>
        <taxon>Hyperoartia</taxon>
        <taxon>Petromyzontiformes</taxon>
        <taxon>Petromyzontidae</taxon>
        <taxon>Petromyzon</taxon>
    </lineage>
</organism>
<evidence type="ECO:0000256" key="8">
    <source>
        <dbReference type="ARBA" id="ARBA00023224"/>
    </source>
</evidence>
<proteinExistence type="predicted"/>
<keyword evidence="6 10" id="KW-0472">Membrane</keyword>
<evidence type="ECO:0000256" key="5">
    <source>
        <dbReference type="ARBA" id="ARBA00023040"/>
    </source>
</evidence>
<keyword evidence="5" id="KW-0297">G-protein coupled receptor</keyword>
<evidence type="ECO:0000313" key="13">
    <source>
        <dbReference type="RefSeq" id="XP_032809045.1"/>
    </source>
</evidence>
<dbReference type="PANTHER" id="PTHR24229">
    <property type="entry name" value="NEUROPEPTIDES RECEPTOR"/>
    <property type="match status" value="1"/>
</dbReference>
<dbReference type="GO" id="GO:0004930">
    <property type="term" value="F:G protein-coupled receptor activity"/>
    <property type="evidence" value="ECO:0007669"/>
    <property type="project" value="UniProtKB-KW"/>
</dbReference>
<dbReference type="RefSeq" id="XP_032809045.1">
    <property type="nucleotide sequence ID" value="XM_032953154.1"/>
</dbReference>
<feature type="transmembrane region" description="Helical" evidence="10">
    <location>
        <begin position="281"/>
        <end position="305"/>
    </location>
</feature>
<evidence type="ECO:0000256" key="10">
    <source>
        <dbReference type="SAM" id="Phobius"/>
    </source>
</evidence>
<keyword evidence="8" id="KW-0807">Transducer</keyword>
<dbReference type="InterPro" id="IPR000276">
    <property type="entry name" value="GPCR_Rhodpsn"/>
</dbReference>
<evidence type="ECO:0000256" key="2">
    <source>
        <dbReference type="ARBA" id="ARBA00022475"/>
    </source>
</evidence>
<evidence type="ECO:0000256" key="7">
    <source>
        <dbReference type="ARBA" id="ARBA00023170"/>
    </source>
</evidence>
<keyword evidence="3 10" id="KW-0812">Transmembrane</keyword>
<evidence type="ECO:0000256" key="6">
    <source>
        <dbReference type="ARBA" id="ARBA00023136"/>
    </source>
</evidence>
<evidence type="ECO:0000256" key="4">
    <source>
        <dbReference type="ARBA" id="ARBA00022989"/>
    </source>
</evidence>
<dbReference type="GO" id="GO:0042923">
    <property type="term" value="F:neuropeptide binding"/>
    <property type="evidence" value="ECO:0007669"/>
    <property type="project" value="TreeGrafter"/>
</dbReference>
<dbReference type="Proteomes" id="UP001318040">
    <property type="component" value="Chromosome 12"/>
</dbReference>
<comment type="subcellular location">
    <subcellularLocation>
        <location evidence="1">Cell membrane</location>
        <topology evidence="1">Multi-pass membrane protein</topology>
    </subcellularLocation>
</comment>
<keyword evidence="12" id="KW-1185">Reference proteome</keyword>
<dbReference type="Pfam" id="PF00001">
    <property type="entry name" value="7tm_1"/>
    <property type="match status" value="1"/>
</dbReference>
<keyword evidence="4 10" id="KW-1133">Transmembrane helix</keyword>
<dbReference type="AlphaFoldDB" id="A0AAJ7WT63"/>
<feature type="transmembrane region" description="Helical" evidence="10">
    <location>
        <begin position="125"/>
        <end position="147"/>
    </location>
</feature>
<dbReference type="SUPFAM" id="SSF81321">
    <property type="entry name" value="Family A G protein-coupled receptor-like"/>
    <property type="match status" value="2"/>
</dbReference>
<evidence type="ECO:0000256" key="9">
    <source>
        <dbReference type="SAM" id="MobiDB-lite"/>
    </source>
</evidence>
<dbReference type="KEGG" id="pmrn:116941782"/>
<protein>
    <submittedName>
        <fullName evidence="13">Delta-type opioid receptor-like</fullName>
    </submittedName>
</protein>
<dbReference type="PANTHER" id="PTHR24229:SF112">
    <property type="entry name" value="CHEMOKINE-LIKE RECEPTOR 1"/>
    <property type="match status" value="1"/>
</dbReference>
<gene>
    <name evidence="13" type="primary">LOC116941782</name>
</gene>
<dbReference type="GO" id="GO:0005886">
    <property type="term" value="C:plasma membrane"/>
    <property type="evidence" value="ECO:0007669"/>
    <property type="project" value="UniProtKB-SubCell"/>
</dbReference>
<dbReference type="Gene3D" id="1.20.1070.10">
    <property type="entry name" value="Rhodopsin 7-helix transmembrane proteins"/>
    <property type="match status" value="1"/>
</dbReference>
<feature type="transmembrane region" description="Helical" evidence="10">
    <location>
        <begin position="45"/>
        <end position="65"/>
    </location>
</feature>
<evidence type="ECO:0000313" key="12">
    <source>
        <dbReference type="Proteomes" id="UP001318040"/>
    </source>
</evidence>
<keyword evidence="7" id="KW-0675">Receptor</keyword>
<name>A0AAJ7WT63_PETMA</name>
<sequence>MLVFENTDASSAAGAGLFALLCALGVAGNTAVVAATLCGTERKTVTAVLVFNVALMDALVALADLPRAVSMAAGQWPFGSVLCKLHVSVRYLNMLARVYVLVIMSLDRYVVAHHRACSRAVRSGALAWALSVFVWILAFILTTPVLLMATARPQSGGRAGVSPAGRSSPWPAAAAAAAGEAAGEAGLPHAAAAPALRPGPAAGVVGPAVCALDFPKPAWWWAEVWRWATLGVGCAIPLATLLGCYAASALRTCASLRPCALAHRGGGQRRRRRRPRIWCRATRFVLSVLGVYLACWAPTFGMLLAGLAETSRHGGAAGAPGGTAEAPFLEGPGSFGGGGGSGPSSSWRCVALLAAAANGCINPLLYACYDRRFRQEIGRALAACRWRGAASRKRLAAEPGEENPARGGDEAAACSNRR</sequence>
<accession>A0AAJ7WT63</accession>
<reference evidence="13" key="1">
    <citation type="submission" date="2025-08" db="UniProtKB">
        <authorList>
            <consortium name="RefSeq"/>
        </authorList>
    </citation>
    <scope>IDENTIFICATION</scope>
    <source>
        <tissue evidence="13">Sperm</tissue>
    </source>
</reference>
<evidence type="ECO:0000256" key="3">
    <source>
        <dbReference type="ARBA" id="ARBA00022692"/>
    </source>
</evidence>
<evidence type="ECO:0000256" key="1">
    <source>
        <dbReference type="ARBA" id="ARBA00004651"/>
    </source>
</evidence>
<dbReference type="PRINTS" id="PR00237">
    <property type="entry name" value="GPCRRHODOPSN"/>
</dbReference>
<dbReference type="InterPro" id="IPR017452">
    <property type="entry name" value="GPCR_Rhodpsn_7TM"/>
</dbReference>
<feature type="domain" description="G-protein coupled receptors family 1 profile" evidence="11">
    <location>
        <begin position="28"/>
        <end position="366"/>
    </location>
</feature>
<evidence type="ECO:0000259" key="11">
    <source>
        <dbReference type="PROSITE" id="PS50262"/>
    </source>
</evidence>
<feature type="transmembrane region" description="Helical" evidence="10">
    <location>
        <begin position="224"/>
        <end position="247"/>
    </location>
</feature>
<dbReference type="PROSITE" id="PS50262">
    <property type="entry name" value="G_PROTEIN_RECEP_F1_2"/>
    <property type="match status" value="1"/>
</dbReference>
<feature type="region of interest" description="Disordered" evidence="9">
    <location>
        <begin position="393"/>
        <end position="418"/>
    </location>
</feature>